<gene>
    <name evidence="4" type="ORF">BCF44_11295</name>
</gene>
<sequence>MKRKRVMAAVAVASALAVGLTACGGGSGSSSTSGGGGAAFNAAIGKVFNPSETKGGTLRFANSGDWDSLDPADMYYGYEWNFARLTGRGLVMFASAPGQEGTKLVPDLAQSLGQSSDGGKTWTYKLRSGVKFEDGTKVTSKDVKYAVERSLDKTVFPDGPTYFNDFLDLQGYTTPYSDPSPDKLGLKAIETPDDSTIVFHLKTAFSGFDYFAALPSTQPVPVAADKGADYKKHVVSTGPYKFSENNLSKNFTLVRNDQWDQSTDPNRKPLPDQITVQLNVNADDIDSRLQAGDLDIDIAGTGVQAAAQGKILGNPAQKQNADNPVSDRLWYAGINGDVAPLDNVHCRNAIEYAADKTSYQAAYGGPTSGGDIATHLLPPPTQGSENFDPFPSPNHAGDADKAKQELQACGQPNGFSTNISYRAERPKEKNAAEALQQSLGKVGIKLTIKPYPTSDYFKLYAGKPDYAKANGLGIMLTGWQGDWTDGFGFLKQIVDSRVIHASGGNTNLTVKDPAVDALVDKATTTSDTDARNKAWVDVDKKVMSDAYILPGIFAKGLLYRPANLTNVFVNDAFGMYDYLALGVKK</sequence>
<dbReference type="GO" id="GO:0015833">
    <property type="term" value="P:peptide transport"/>
    <property type="evidence" value="ECO:0007669"/>
    <property type="project" value="TreeGrafter"/>
</dbReference>
<dbReference type="GO" id="GO:1904680">
    <property type="term" value="F:peptide transmembrane transporter activity"/>
    <property type="evidence" value="ECO:0007669"/>
    <property type="project" value="TreeGrafter"/>
</dbReference>
<dbReference type="CDD" id="cd08506">
    <property type="entry name" value="PBP2_clavulanate_OppA2"/>
    <property type="match status" value="1"/>
</dbReference>
<dbReference type="PIRSF" id="PIRSF002741">
    <property type="entry name" value="MppA"/>
    <property type="match status" value="1"/>
</dbReference>
<dbReference type="AlphaFoldDB" id="A0A3E0HAF4"/>
<feature type="region of interest" description="Disordered" evidence="1">
    <location>
        <begin position="387"/>
        <end position="418"/>
    </location>
</feature>
<evidence type="ECO:0000313" key="4">
    <source>
        <dbReference type="EMBL" id="REH41013.1"/>
    </source>
</evidence>
<comment type="caution">
    <text evidence="4">The sequence shown here is derived from an EMBL/GenBank/DDBJ whole genome shotgun (WGS) entry which is preliminary data.</text>
</comment>
<dbReference type="Proteomes" id="UP000256269">
    <property type="component" value="Unassembled WGS sequence"/>
</dbReference>
<dbReference type="PANTHER" id="PTHR30290:SF83">
    <property type="entry name" value="ABC TRANSPORTER SUBSTRATE-BINDING PROTEIN"/>
    <property type="match status" value="1"/>
</dbReference>
<dbReference type="GO" id="GO:0042597">
    <property type="term" value="C:periplasmic space"/>
    <property type="evidence" value="ECO:0007669"/>
    <property type="project" value="UniProtKB-ARBA"/>
</dbReference>
<dbReference type="RefSeq" id="WP_116178209.1">
    <property type="nucleotide sequence ID" value="NZ_CP144375.1"/>
</dbReference>
<proteinExistence type="predicted"/>
<feature type="chain" id="PRO_5039157466" evidence="2">
    <location>
        <begin position="23"/>
        <end position="585"/>
    </location>
</feature>
<evidence type="ECO:0000256" key="1">
    <source>
        <dbReference type="SAM" id="MobiDB-lite"/>
    </source>
</evidence>
<evidence type="ECO:0000259" key="3">
    <source>
        <dbReference type="Pfam" id="PF00496"/>
    </source>
</evidence>
<protein>
    <submittedName>
        <fullName evidence="4">Peptide/nickel transport system substrate-binding protein</fullName>
    </submittedName>
</protein>
<keyword evidence="5" id="KW-1185">Reference proteome</keyword>
<dbReference type="InterPro" id="IPR000914">
    <property type="entry name" value="SBP_5_dom"/>
</dbReference>
<dbReference type="InterPro" id="IPR039424">
    <property type="entry name" value="SBP_5"/>
</dbReference>
<name>A0A3E0HAF4_9PSEU</name>
<dbReference type="Gene3D" id="3.40.190.10">
    <property type="entry name" value="Periplasmic binding protein-like II"/>
    <property type="match status" value="1"/>
</dbReference>
<dbReference type="InterPro" id="IPR030678">
    <property type="entry name" value="Peptide/Ni-bd"/>
</dbReference>
<feature type="signal peptide" evidence="2">
    <location>
        <begin position="1"/>
        <end position="22"/>
    </location>
</feature>
<dbReference type="PANTHER" id="PTHR30290">
    <property type="entry name" value="PERIPLASMIC BINDING COMPONENT OF ABC TRANSPORTER"/>
    <property type="match status" value="1"/>
</dbReference>
<dbReference type="PROSITE" id="PS51257">
    <property type="entry name" value="PROKAR_LIPOPROTEIN"/>
    <property type="match status" value="1"/>
</dbReference>
<dbReference type="Pfam" id="PF00496">
    <property type="entry name" value="SBP_bac_5"/>
    <property type="match status" value="1"/>
</dbReference>
<evidence type="ECO:0000256" key="2">
    <source>
        <dbReference type="SAM" id="SignalP"/>
    </source>
</evidence>
<dbReference type="SUPFAM" id="SSF53850">
    <property type="entry name" value="Periplasmic binding protein-like II"/>
    <property type="match status" value="1"/>
</dbReference>
<organism evidence="4 5">
    <name type="scientific">Kutzneria buriramensis</name>
    <dbReference type="NCBI Taxonomy" id="1045776"/>
    <lineage>
        <taxon>Bacteria</taxon>
        <taxon>Bacillati</taxon>
        <taxon>Actinomycetota</taxon>
        <taxon>Actinomycetes</taxon>
        <taxon>Pseudonocardiales</taxon>
        <taxon>Pseudonocardiaceae</taxon>
        <taxon>Kutzneria</taxon>
    </lineage>
</organism>
<accession>A0A3E0HAF4</accession>
<dbReference type="GO" id="GO:0043190">
    <property type="term" value="C:ATP-binding cassette (ABC) transporter complex"/>
    <property type="evidence" value="ECO:0007669"/>
    <property type="project" value="InterPro"/>
</dbReference>
<evidence type="ECO:0000313" key="5">
    <source>
        <dbReference type="Proteomes" id="UP000256269"/>
    </source>
</evidence>
<reference evidence="4 5" key="1">
    <citation type="submission" date="2018-08" db="EMBL/GenBank/DDBJ databases">
        <title>Genomic Encyclopedia of Archaeal and Bacterial Type Strains, Phase II (KMG-II): from individual species to whole genera.</title>
        <authorList>
            <person name="Goeker M."/>
        </authorList>
    </citation>
    <scope>NUCLEOTIDE SEQUENCE [LARGE SCALE GENOMIC DNA]</scope>
    <source>
        <strain evidence="4 5">DSM 45791</strain>
    </source>
</reference>
<dbReference type="Gene3D" id="3.10.105.10">
    <property type="entry name" value="Dipeptide-binding Protein, Domain 3"/>
    <property type="match status" value="1"/>
</dbReference>
<keyword evidence="2" id="KW-0732">Signal</keyword>
<dbReference type="OrthoDB" id="9796817at2"/>
<dbReference type="EMBL" id="QUNO01000012">
    <property type="protein sequence ID" value="REH41013.1"/>
    <property type="molecule type" value="Genomic_DNA"/>
</dbReference>
<feature type="domain" description="Solute-binding protein family 5" evidence="3">
    <location>
        <begin position="103"/>
        <end position="496"/>
    </location>
</feature>